<dbReference type="RefSeq" id="WP_213607456.1">
    <property type="nucleotide sequence ID" value="NZ_CP074676.1"/>
</dbReference>
<gene>
    <name evidence="1" type="ORF">KH389_12975</name>
</gene>
<proteinExistence type="predicted"/>
<protein>
    <submittedName>
        <fullName evidence="1">Uncharacterized protein</fullName>
    </submittedName>
</protein>
<accession>A0ABX8DZ90</accession>
<evidence type="ECO:0000313" key="1">
    <source>
        <dbReference type="EMBL" id="QVL21432.1"/>
    </source>
</evidence>
<dbReference type="GeneID" id="87481167"/>
<dbReference type="EMBL" id="CP074676">
    <property type="protein sequence ID" value="QVL21432.1"/>
    <property type="molecule type" value="Genomic_DNA"/>
</dbReference>
<dbReference type="Proteomes" id="UP000678154">
    <property type="component" value="Chromosome"/>
</dbReference>
<name>A0ABX8DZ90_9PSED</name>
<evidence type="ECO:0000313" key="2">
    <source>
        <dbReference type="Proteomes" id="UP000678154"/>
    </source>
</evidence>
<reference evidence="1 2" key="1">
    <citation type="journal article" date="2016" name="J. Hazard. Mater.">
        <title>A newly isolated Pseudomonas putida S-1 strain for batch-mode-propanethiol degradation and continuous treatment of propanethiol-containing waste gas.</title>
        <authorList>
            <person name="Chen D.Z."/>
            <person name="Sun Y.M."/>
            <person name="Han L.M."/>
            <person name="Chen J."/>
            <person name="Ye J.X."/>
            <person name="Chen J.M."/>
        </authorList>
    </citation>
    <scope>NUCLEOTIDE SEQUENCE [LARGE SCALE GENOMIC DNA]</scope>
    <source>
        <strain evidence="1 2">S-1</strain>
    </source>
</reference>
<sequence length="162" mass="18704">MLERQNALAPTIAECLEALPKEFKGREGQVHRLRYTYASQGLTRFCAFNADWYDDLVDFLVDFIERHEDRYQIIAAAENAKLESLFKTLAAEIASDERFIKTRGLRKRGLLVESVWGSRIPKDDLSRLSKLAQGETPQDWNFVHVVRQASDIVEMRQLTQSD</sequence>
<keyword evidence="2" id="KW-1185">Reference proteome</keyword>
<organism evidence="1 2">
    <name type="scientific">Pseudomonas qingdaonensis</name>
    <dbReference type="NCBI Taxonomy" id="2056231"/>
    <lineage>
        <taxon>Bacteria</taxon>
        <taxon>Pseudomonadati</taxon>
        <taxon>Pseudomonadota</taxon>
        <taxon>Gammaproteobacteria</taxon>
        <taxon>Pseudomonadales</taxon>
        <taxon>Pseudomonadaceae</taxon>
        <taxon>Pseudomonas</taxon>
    </lineage>
</organism>